<dbReference type="EC" id="2.4.-.-" evidence="3"/>
<reference evidence="3" key="1">
    <citation type="submission" date="2023-07" db="EMBL/GenBank/DDBJ databases">
        <authorList>
            <person name="Haufschild T."/>
            <person name="Kallscheuer N."/>
            <person name="Hammer J."/>
            <person name="Kohn T."/>
            <person name="Kabuu M."/>
            <person name="Jogler M."/>
            <person name="Wohfarth N."/>
            <person name="Heuer A."/>
            <person name="Rohde M."/>
            <person name="van Teeseling M.C.F."/>
            <person name="Jogler C."/>
        </authorList>
    </citation>
    <scope>NUCLEOTIDE SEQUENCE</scope>
    <source>
        <strain evidence="2">Strain 138</strain>
        <strain evidence="3">Strain 318</strain>
    </source>
</reference>
<dbReference type="Gene3D" id="3.40.50.2000">
    <property type="entry name" value="Glycogen Phosphorylase B"/>
    <property type="match status" value="2"/>
</dbReference>
<evidence type="ECO:0000259" key="1">
    <source>
        <dbReference type="Pfam" id="PF00534"/>
    </source>
</evidence>
<accession>A0AA49JUV5</accession>
<gene>
    <name evidence="2" type="ORF">Strain138_001720</name>
    <name evidence="3" type="ORF">Strain318_001719</name>
</gene>
<dbReference type="EMBL" id="CP130613">
    <property type="protein sequence ID" value="WKW15336.1"/>
    <property type="molecule type" value="Genomic_DNA"/>
</dbReference>
<feature type="domain" description="Glycosyl transferase family 1" evidence="1">
    <location>
        <begin position="222"/>
        <end position="352"/>
    </location>
</feature>
<protein>
    <submittedName>
        <fullName evidence="3">Glycosyltransferase</fullName>
        <ecNumber evidence="3">2.4.-.-</ecNumber>
    </submittedName>
</protein>
<evidence type="ECO:0000313" key="2">
    <source>
        <dbReference type="EMBL" id="WKW12429.1"/>
    </source>
</evidence>
<dbReference type="PANTHER" id="PTHR45947">
    <property type="entry name" value="SULFOQUINOVOSYL TRANSFERASE SQD2"/>
    <property type="match status" value="1"/>
</dbReference>
<evidence type="ECO:0000313" key="3">
    <source>
        <dbReference type="EMBL" id="WKW15336.1"/>
    </source>
</evidence>
<keyword evidence="4" id="KW-1185">Reference proteome</keyword>
<dbReference type="KEGG" id="pspc:Strain318_001719"/>
<proteinExistence type="predicted"/>
<dbReference type="RefSeq" id="WP_367885306.1">
    <property type="nucleotide sequence ID" value="NZ_CP130612.1"/>
</dbReference>
<dbReference type="SUPFAM" id="SSF53756">
    <property type="entry name" value="UDP-Glycosyltransferase/glycogen phosphorylase"/>
    <property type="match status" value="1"/>
</dbReference>
<evidence type="ECO:0000313" key="4">
    <source>
        <dbReference type="Proteomes" id="UP001229955"/>
    </source>
</evidence>
<keyword evidence="3" id="KW-0808">Transferase</keyword>
<keyword evidence="3" id="KW-0328">Glycosyltransferase</keyword>
<dbReference type="GO" id="GO:0016757">
    <property type="term" value="F:glycosyltransferase activity"/>
    <property type="evidence" value="ECO:0007669"/>
    <property type="project" value="UniProtKB-KW"/>
</dbReference>
<dbReference type="AlphaFoldDB" id="A0AA49K0G7"/>
<organism evidence="3 4">
    <name type="scientific">Pseudogemmatithrix spongiicola</name>
    <dbReference type="NCBI Taxonomy" id="3062599"/>
    <lineage>
        <taxon>Bacteria</taxon>
        <taxon>Pseudomonadati</taxon>
        <taxon>Gemmatimonadota</taxon>
        <taxon>Gemmatimonadia</taxon>
        <taxon>Gemmatimonadales</taxon>
        <taxon>Gemmatimonadaceae</taxon>
        <taxon>Pseudogemmatithrix</taxon>
    </lineage>
</organism>
<dbReference type="EMBL" id="CP130612">
    <property type="protein sequence ID" value="WKW12429.1"/>
    <property type="molecule type" value="Genomic_DNA"/>
</dbReference>
<dbReference type="InterPro" id="IPR050194">
    <property type="entry name" value="Glycosyltransferase_grp1"/>
</dbReference>
<sequence>MRVALVHEWLLTHGGSEEITGQLCAVFPEADLFTLVADPVPSLRALIGERRIVTSALQRIPGATRAHRRLLPLMPWAIERLDFTGYDLVISVSHAVAKGVRVPAGVPHLNICCSPVRYAWDLQEQYLEESGLSRGVKGVAARALLKYIRDWDRRTATRPTQILAISEFIRARIQRVWGRDSGVLYPPVETEFFAARSEERGAKSEGMRGRGEGTEAEGEAGTRLYVTASRFVPYKRIPLIVEAFRLLPDRELVVIGDGPEWEKAKAVAGPNVRLLGHLPRAELRDWLQRADGFVFAAEEDFGIAPVEALAAGTPVVAYGKGGALETVGPGCGVFFGEQTATAIAEGVRALEAEIAAGSVTAARCEEWAEKFSVERFREGVRAAVRATAGAGETAVRAEMERGQ</sequence>
<dbReference type="Proteomes" id="UP001229955">
    <property type="component" value="Chromosome"/>
</dbReference>
<accession>A0AA49K0G7</accession>
<name>A0AA49K0G7_9BACT</name>
<dbReference type="InterPro" id="IPR001296">
    <property type="entry name" value="Glyco_trans_1"/>
</dbReference>
<dbReference type="Pfam" id="PF00534">
    <property type="entry name" value="Glycos_transf_1"/>
    <property type="match status" value="1"/>
</dbReference>
<dbReference type="PANTHER" id="PTHR45947:SF3">
    <property type="entry name" value="SULFOQUINOVOSYL TRANSFERASE SQD2"/>
    <property type="match status" value="1"/>
</dbReference>